<dbReference type="EMBL" id="FOMX01000058">
    <property type="protein sequence ID" value="SFF38582.1"/>
    <property type="molecule type" value="Genomic_DNA"/>
</dbReference>
<name>A0A1I2I8D0_9BACT</name>
<keyword evidence="1" id="KW-0175">Coiled coil</keyword>
<keyword evidence="4" id="KW-1185">Reference proteome</keyword>
<dbReference type="Proteomes" id="UP000199400">
    <property type="component" value="Unassembled WGS sequence"/>
</dbReference>
<dbReference type="AlphaFoldDB" id="A0A1I2I8D0"/>
<dbReference type="RefSeq" id="WP_096330881.1">
    <property type="nucleotide sequence ID" value="NZ_FOMX01000058.1"/>
</dbReference>
<evidence type="ECO:0000313" key="4">
    <source>
        <dbReference type="Proteomes" id="UP000199400"/>
    </source>
</evidence>
<organism evidence="3 4">
    <name type="scientific">Nannocystis exedens</name>
    <dbReference type="NCBI Taxonomy" id="54"/>
    <lineage>
        <taxon>Bacteria</taxon>
        <taxon>Pseudomonadati</taxon>
        <taxon>Myxococcota</taxon>
        <taxon>Polyangia</taxon>
        <taxon>Nannocystales</taxon>
        <taxon>Nannocystaceae</taxon>
        <taxon>Nannocystis</taxon>
    </lineage>
</organism>
<feature type="coiled-coil region" evidence="1">
    <location>
        <begin position="6"/>
        <end position="54"/>
    </location>
</feature>
<reference evidence="4" key="1">
    <citation type="submission" date="2016-10" db="EMBL/GenBank/DDBJ databases">
        <authorList>
            <person name="Varghese N."/>
            <person name="Submissions S."/>
        </authorList>
    </citation>
    <scope>NUCLEOTIDE SEQUENCE [LARGE SCALE GENOMIC DNA]</scope>
    <source>
        <strain evidence="4">ATCC 25963</strain>
    </source>
</reference>
<gene>
    <name evidence="3" type="ORF">SAMN02745121_08525</name>
</gene>
<proteinExistence type="predicted"/>
<evidence type="ECO:0000256" key="2">
    <source>
        <dbReference type="SAM" id="MobiDB-lite"/>
    </source>
</evidence>
<accession>A0A1I2I8D0</accession>
<protein>
    <submittedName>
        <fullName evidence="3">Uncharacterized protein</fullName>
    </submittedName>
</protein>
<feature type="region of interest" description="Disordered" evidence="2">
    <location>
        <begin position="95"/>
        <end position="142"/>
    </location>
</feature>
<feature type="compositionally biased region" description="Basic residues" evidence="2">
    <location>
        <begin position="103"/>
        <end position="114"/>
    </location>
</feature>
<sequence length="142" mass="15586">MNEAAYRQLEARASKLEAGVDSLSAEREQWTAEREQLTTERERLAAEREQYRKLYLQTLERCATLERGIVAGRQTERHAADSQLALQVLGMLLSPDSQTPHARPVRKDRSRRARAGACAAAAHGSAEAARAPAAGRHRGAAA</sequence>
<evidence type="ECO:0000256" key="1">
    <source>
        <dbReference type="SAM" id="Coils"/>
    </source>
</evidence>
<feature type="compositionally biased region" description="Low complexity" evidence="2">
    <location>
        <begin position="115"/>
        <end position="134"/>
    </location>
</feature>
<evidence type="ECO:0000313" key="3">
    <source>
        <dbReference type="EMBL" id="SFF38582.1"/>
    </source>
</evidence>